<evidence type="ECO:0000313" key="1">
    <source>
        <dbReference type="EMBL" id="MBO2009336.1"/>
    </source>
</evidence>
<dbReference type="RefSeq" id="WP_208174974.1">
    <property type="nucleotide sequence ID" value="NZ_JAGETZ010000004.1"/>
</dbReference>
<reference evidence="1 2" key="1">
    <citation type="submission" date="2021-03" db="EMBL/GenBank/DDBJ databases">
        <authorList>
            <person name="Kim M.K."/>
        </authorList>
    </citation>
    <scope>NUCLEOTIDE SEQUENCE [LARGE SCALE GENOMIC DNA]</scope>
    <source>
        <strain evidence="1 2">BT442</strain>
    </source>
</reference>
<gene>
    <name evidence="1" type="ORF">J4E00_09760</name>
</gene>
<dbReference type="Proteomes" id="UP000664369">
    <property type="component" value="Unassembled WGS sequence"/>
</dbReference>
<dbReference type="EMBL" id="JAGETZ010000004">
    <property type="protein sequence ID" value="MBO2009336.1"/>
    <property type="molecule type" value="Genomic_DNA"/>
</dbReference>
<sequence length="134" mass="15031">MATTENLTISRIGNAETVILHFGYWPSFHDATLERISLSVCSSKSTVTFLIETAEFINELDEQGQYKQFRPCSIELQFKNVKDTFLTFDHTPVLFEVEFEQADNAINCSFSSSAGSHSIVAEQITVLSLTPTKQ</sequence>
<evidence type="ECO:0000313" key="2">
    <source>
        <dbReference type="Proteomes" id="UP000664369"/>
    </source>
</evidence>
<protein>
    <submittedName>
        <fullName evidence="1">Uncharacterized protein</fullName>
    </submittedName>
</protein>
<name>A0ABS3QDZ0_9BACT</name>
<comment type="caution">
    <text evidence="1">The sequence shown here is derived from an EMBL/GenBank/DDBJ whole genome shotgun (WGS) entry which is preliminary data.</text>
</comment>
<accession>A0ABS3QDZ0</accession>
<dbReference type="InterPro" id="IPR028957">
    <property type="entry name" value="Imm50"/>
</dbReference>
<dbReference type="Pfam" id="PF15594">
    <property type="entry name" value="Imm50"/>
    <property type="match status" value="1"/>
</dbReference>
<keyword evidence="2" id="KW-1185">Reference proteome</keyword>
<proteinExistence type="predicted"/>
<organism evidence="1 2">
    <name type="scientific">Hymenobacter negativus</name>
    <dbReference type="NCBI Taxonomy" id="2795026"/>
    <lineage>
        <taxon>Bacteria</taxon>
        <taxon>Pseudomonadati</taxon>
        <taxon>Bacteroidota</taxon>
        <taxon>Cytophagia</taxon>
        <taxon>Cytophagales</taxon>
        <taxon>Hymenobacteraceae</taxon>
        <taxon>Hymenobacter</taxon>
    </lineage>
</organism>